<keyword evidence="2" id="KW-0963">Cytoplasm</keyword>
<name>A0ABD5YAT3_9EURY</name>
<proteinExistence type="predicted"/>
<keyword evidence="6" id="KW-0378">Hydrolase</keyword>
<keyword evidence="7" id="KW-1185">Reference proteome</keyword>
<feature type="domain" description="Actinobacteria/chloroflexi VLRF1 release factor" evidence="5">
    <location>
        <begin position="132"/>
        <end position="278"/>
    </location>
</feature>
<protein>
    <submittedName>
        <fullName evidence="6">Vms1/Ankzf1 family peptidyl-tRNA hydrolase</fullName>
    </submittedName>
</protein>
<dbReference type="RefSeq" id="WP_274322513.1">
    <property type="nucleotide sequence ID" value="NZ_CP118158.1"/>
</dbReference>
<dbReference type="InterPro" id="IPR004403">
    <property type="entry name" value="Peptide_chain-rel_eRF1/aRF1"/>
</dbReference>
<dbReference type="InterPro" id="IPR024049">
    <property type="entry name" value="eRF1_1_sf"/>
</dbReference>
<dbReference type="EMBL" id="JBHTAS010000001">
    <property type="protein sequence ID" value="MFC7141429.1"/>
    <property type="molecule type" value="Genomic_DNA"/>
</dbReference>
<dbReference type="InterPro" id="IPR005142">
    <property type="entry name" value="eRF1_3"/>
</dbReference>
<dbReference type="Pfam" id="PF18859">
    <property type="entry name" value="acVLRF1"/>
    <property type="match status" value="1"/>
</dbReference>
<evidence type="ECO:0000313" key="6">
    <source>
        <dbReference type="EMBL" id="MFC7141429.1"/>
    </source>
</evidence>
<comment type="subcellular location">
    <subcellularLocation>
        <location evidence="1">Cytoplasm</location>
    </subcellularLocation>
</comment>
<dbReference type="InterPro" id="IPR042226">
    <property type="entry name" value="eFR1_2_sf"/>
</dbReference>
<dbReference type="InterPro" id="IPR029064">
    <property type="entry name" value="Ribosomal_eL30-like_sf"/>
</dbReference>
<organism evidence="6 7">
    <name type="scientific">Halosimplex aquaticum</name>
    <dbReference type="NCBI Taxonomy" id="3026162"/>
    <lineage>
        <taxon>Archaea</taxon>
        <taxon>Methanobacteriati</taxon>
        <taxon>Methanobacteriota</taxon>
        <taxon>Stenosarchaea group</taxon>
        <taxon>Halobacteria</taxon>
        <taxon>Halobacteriales</taxon>
        <taxon>Haloarculaceae</taxon>
        <taxon>Halosimplex</taxon>
    </lineage>
</organism>
<dbReference type="Pfam" id="PF03465">
    <property type="entry name" value="eRF1_3"/>
    <property type="match status" value="1"/>
</dbReference>
<evidence type="ECO:0000259" key="3">
    <source>
        <dbReference type="Pfam" id="PF03463"/>
    </source>
</evidence>
<reference evidence="6 7" key="1">
    <citation type="journal article" date="2019" name="Int. J. Syst. Evol. Microbiol.">
        <title>The Global Catalogue of Microorganisms (GCM) 10K type strain sequencing project: providing services to taxonomists for standard genome sequencing and annotation.</title>
        <authorList>
            <consortium name="The Broad Institute Genomics Platform"/>
            <consortium name="The Broad Institute Genome Sequencing Center for Infectious Disease"/>
            <person name="Wu L."/>
            <person name="Ma J."/>
        </authorList>
    </citation>
    <scope>NUCLEOTIDE SEQUENCE [LARGE SCALE GENOMIC DNA]</scope>
    <source>
        <strain evidence="6 7">XZYJT29</strain>
    </source>
</reference>
<dbReference type="SUPFAM" id="SSF55481">
    <property type="entry name" value="N-terminal domain of eukaryotic peptide chain release factor subunit 1, ERF1"/>
    <property type="match status" value="1"/>
</dbReference>
<dbReference type="InterPro" id="IPR040783">
    <property type="entry name" value="VLRF1"/>
</dbReference>
<dbReference type="Pfam" id="PF03463">
    <property type="entry name" value="eRF1_1"/>
    <property type="match status" value="1"/>
</dbReference>
<dbReference type="GeneID" id="78821742"/>
<dbReference type="InterPro" id="IPR005140">
    <property type="entry name" value="eRF1_Pelota-like_N"/>
</dbReference>
<gene>
    <name evidence="6" type="ORF">ACFQMA_16515</name>
</gene>
<feature type="domain" description="eRF1" evidence="4">
    <location>
        <begin position="292"/>
        <end position="379"/>
    </location>
</feature>
<dbReference type="GO" id="GO:0016787">
    <property type="term" value="F:hydrolase activity"/>
    <property type="evidence" value="ECO:0007669"/>
    <property type="project" value="UniProtKB-KW"/>
</dbReference>
<dbReference type="AlphaFoldDB" id="A0ABD5YAT3"/>
<dbReference type="Gene3D" id="3.30.960.10">
    <property type="entry name" value="eRF1 domain 1"/>
    <property type="match status" value="1"/>
</dbReference>
<dbReference type="Proteomes" id="UP001596432">
    <property type="component" value="Unassembled WGS sequence"/>
</dbReference>
<evidence type="ECO:0000259" key="5">
    <source>
        <dbReference type="Pfam" id="PF18859"/>
    </source>
</evidence>
<feature type="domain" description="eRF1/Pelota-like N-terminal" evidence="3">
    <location>
        <begin position="11"/>
        <end position="126"/>
    </location>
</feature>
<evidence type="ECO:0000313" key="7">
    <source>
        <dbReference type="Proteomes" id="UP001596432"/>
    </source>
</evidence>
<accession>A0ABD5YAT3</accession>
<dbReference type="PANTHER" id="PTHR10113">
    <property type="entry name" value="PEPTIDE CHAIN RELEASE FACTOR SUBUNIT 1"/>
    <property type="match status" value="1"/>
</dbReference>
<evidence type="ECO:0000259" key="4">
    <source>
        <dbReference type="Pfam" id="PF03465"/>
    </source>
</evidence>
<evidence type="ECO:0000256" key="2">
    <source>
        <dbReference type="ARBA" id="ARBA00022490"/>
    </source>
</evidence>
<dbReference type="Gene3D" id="3.30.420.60">
    <property type="entry name" value="eRF1 domain 2"/>
    <property type="match status" value="1"/>
</dbReference>
<sequence>MTTAYELADRIEELSGIDAAGDRLLTVAVPPDEPVGAVLERVEEAHADAEYIHSEDADDAARSTLEQARHLLHRYEESGTPEHGLVLYVGTVDGETREWIFDDLPTPVAESVYRLDRSFDTAPLERTTGDSRTYGLLVVERGGAVLGRLDGDAVVPVESIESAVMGKTRAGGQSAQRFARERERQKEEFFEEVAAEAERAFLAGPEGATAADAADAASDDEGNGLAVDGLLVGGTTVTVDDFLEGDHLDYRLDEAIVGGHYAVEYAGEQGLHQLVDRASDDLEAAAERPARDALDDFFDALGADEPVVYGPEETEEALDYGAVETTLCSAALPAEEIREWEARTDEEGGETVVVPDGFDQGARFREAFGGVGALLRFPIE</sequence>
<dbReference type="SUPFAM" id="SSF55315">
    <property type="entry name" value="L30e-like"/>
    <property type="match status" value="1"/>
</dbReference>
<dbReference type="Gene3D" id="3.30.1330.30">
    <property type="match status" value="1"/>
</dbReference>
<dbReference type="SUPFAM" id="SSF53137">
    <property type="entry name" value="Translational machinery components"/>
    <property type="match status" value="1"/>
</dbReference>
<evidence type="ECO:0000256" key="1">
    <source>
        <dbReference type="ARBA" id="ARBA00004496"/>
    </source>
</evidence>
<comment type="caution">
    <text evidence="6">The sequence shown here is derived from an EMBL/GenBank/DDBJ whole genome shotgun (WGS) entry which is preliminary data.</text>
</comment>